<organism evidence="8">
    <name type="scientific">uncultured bacterium Contigcl_23</name>
    <dbReference type="NCBI Taxonomy" id="1393667"/>
    <lineage>
        <taxon>Bacteria</taxon>
        <taxon>environmental samples</taxon>
    </lineage>
</organism>
<reference evidence="8" key="1">
    <citation type="journal article" date="2013" name="PLoS ONE">
        <title>Metagenomic insights into the carbohydrate-active enzymes carried by the microorganisms adhering to solid digesta in the rumen of cows.</title>
        <authorList>
            <person name="Wang L."/>
            <person name="Hatem A."/>
            <person name="Catalyurek U.V."/>
            <person name="Morrison M."/>
            <person name="Yu Z."/>
        </authorList>
    </citation>
    <scope>NUCLEOTIDE SEQUENCE</scope>
</reference>
<dbReference type="Gene3D" id="1.10.287.130">
    <property type="match status" value="1"/>
</dbReference>
<evidence type="ECO:0000256" key="6">
    <source>
        <dbReference type="SAM" id="Phobius"/>
    </source>
</evidence>
<evidence type="ECO:0000256" key="3">
    <source>
        <dbReference type="ARBA" id="ARBA00022679"/>
    </source>
</evidence>
<protein>
    <recommendedName>
        <fullName evidence="2">histidine kinase</fullName>
        <ecNumber evidence="2">2.7.13.3</ecNumber>
    </recommendedName>
</protein>
<evidence type="ECO:0000256" key="5">
    <source>
        <dbReference type="ARBA" id="ARBA00023012"/>
    </source>
</evidence>
<keyword evidence="3" id="KW-0808">Transferase</keyword>
<keyword evidence="6" id="KW-1133">Transmembrane helix</keyword>
<comment type="catalytic activity">
    <reaction evidence="1">
        <text>ATP + protein L-histidine = ADP + protein N-phospho-L-histidine.</text>
        <dbReference type="EC" id="2.7.13.3"/>
    </reaction>
</comment>
<evidence type="ECO:0000313" key="8">
    <source>
        <dbReference type="EMBL" id="AHF25600.1"/>
    </source>
</evidence>
<dbReference type="CDD" id="cd00082">
    <property type="entry name" value="HisKA"/>
    <property type="match status" value="1"/>
</dbReference>
<dbReference type="InterPro" id="IPR050736">
    <property type="entry name" value="Sensor_HK_Regulatory"/>
</dbReference>
<dbReference type="PANTHER" id="PTHR43711">
    <property type="entry name" value="TWO-COMPONENT HISTIDINE KINASE"/>
    <property type="match status" value="1"/>
</dbReference>
<dbReference type="GO" id="GO:0000155">
    <property type="term" value="F:phosphorelay sensor kinase activity"/>
    <property type="evidence" value="ECO:0007669"/>
    <property type="project" value="InterPro"/>
</dbReference>
<dbReference type="SMART" id="SM00388">
    <property type="entry name" value="HisKA"/>
    <property type="match status" value="1"/>
</dbReference>
<dbReference type="EMBL" id="KC246843">
    <property type="protein sequence ID" value="AHF25600.1"/>
    <property type="molecule type" value="Genomic_DNA"/>
</dbReference>
<feature type="transmembrane region" description="Helical" evidence="6">
    <location>
        <begin position="296"/>
        <end position="319"/>
    </location>
</feature>
<evidence type="ECO:0000256" key="2">
    <source>
        <dbReference type="ARBA" id="ARBA00012438"/>
    </source>
</evidence>
<keyword evidence="5" id="KW-0902">Two-component regulatory system</keyword>
<keyword evidence="6" id="KW-0472">Membrane</keyword>
<sequence>MSRLKTSWIVMANVALVAAVLAFVALYSNHEKKENYNRQVEHFVNTTVAMERVTGNYLEGEQGICDNWAQYINSRELTLEEAAAYVRATHSQTTMSAHLIDAETLEGFSTRPRLNTGNDYAVSYARMDLIGDGSWIADLGTAINISRTYTNPVNGEQSLAFCNRIAIREADSGEKRQAYLLRVVPVSELAAKWVFPQEEYENEEFSMIDADGNYIIRGRSFKNSGFFEFYKSYNQPGVAAQQQLFADILSGTGSFTMLNSKGRECIVAHTPITSTRGWVLLSSAPVGDLKEESVDWILIGAVTAGLLLLLVLDFLYMLAFNKKLRVVAREAESANKAKTDFLSTMSHDIRTPMNAIIGLTAITEKNLGDREVVRENLRKIGLAGNHLLTLINDILDISKVESGKLNLSPMTFPIVETVENLVNLSQPMIKEKTFNSASASTAWRRNTFTRISCG</sequence>
<dbReference type="InterPro" id="IPR036097">
    <property type="entry name" value="HisK_dim/P_sf"/>
</dbReference>
<dbReference type="PANTHER" id="PTHR43711:SF26">
    <property type="entry name" value="SENSOR HISTIDINE KINASE RCSC"/>
    <property type="match status" value="1"/>
</dbReference>
<feature type="transmembrane region" description="Helical" evidence="6">
    <location>
        <begin position="7"/>
        <end position="27"/>
    </location>
</feature>
<feature type="domain" description="Signal transduction histidine kinase dimerisation/phosphoacceptor" evidence="7">
    <location>
        <begin position="337"/>
        <end position="403"/>
    </location>
</feature>
<dbReference type="SUPFAM" id="SSF47384">
    <property type="entry name" value="Homodimeric domain of signal transducing histidine kinase"/>
    <property type="match status" value="1"/>
</dbReference>
<evidence type="ECO:0000259" key="7">
    <source>
        <dbReference type="SMART" id="SM00388"/>
    </source>
</evidence>
<accession>W0FRD5</accession>
<dbReference type="InterPro" id="IPR003661">
    <property type="entry name" value="HisK_dim/P_dom"/>
</dbReference>
<keyword evidence="6" id="KW-0812">Transmembrane</keyword>
<evidence type="ECO:0000256" key="1">
    <source>
        <dbReference type="ARBA" id="ARBA00000085"/>
    </source>
</evidence>
<dbReference type="EC" id="2.7.13.3" evidence="2"/>
<keyword evidence="4 8" id="KW-0418">Kinase</keyword>
<evidence type="ECO:0000256" key="4">
    <source>
        <dbReference type="ARBA" id="ARBA00022777"/>
    </source>
</evidence>
<dbReference type="CDD" id="cd18774">
    <property type="entry name" value="PDC2_HK_sensor"/>
    <property type="match status" value="1"/>
</dbReference>
<name>W0FRD5_9BACT</name>
<dbReference type="Pfam" id="PF00512">
    <property type="entry name" value="HisKA"/>
    <property type="match status" value="1"/>
</dbReference>
<dbReference type="AlphaFoldDB" id="W0FRD5"/>
<proteinExistence type="predicted"/>